<keyword evidence="10" id="KW-1185">Reference proteome</keyword>
<keyword evidence="2" id="KW-1003">Cell membrane</keyword>
<reference evidence="9 10" key="1">
    <citation type="submission" date="2020-03" db="EMBL/GenBank/DDBJ databases">
        <title>WGS of actinomycetes isolated from Thailand.</title>
        <authorList>
            <person name="Thawai C."/>
        </authorList>
    </citation>
    <scope>NUCLEOTIDE SEQUENCE [LARGE SCALE GENOMIC DNA]</scope>
    <source>
        <strain evidence="9 10">HSS6-12</strain>
    </source>
</reference>
<dbReference type="PANTHER" id="PTHR40277">
    <property type="entry name" value="BLL5419 PROTEIN"/>
    <property type="match status" value="1"/>
</dbReference>
<evidence type="ECO:0000256" key="1">
    <source>
        <dbReference type="ARBA" id="ARBA00004651"/>
    </source>
</evidence>
<dbReference type="InterPro" id="IPR010095">
    <property type="entry name" value="Cas12f1-like_TNB"/>
</dbReference>
<dbReference type="Proteomes" id="UP000783871">
    <property type="component" value="Unassembled WGS sequence"/>
</dbReference>
<feature type="transmembrane region" description="Helical" evidence="7">
    <location>
        <begin position="17"/>
        <end position="37"/>
    </location>
</feature>
<name>A0ABX0ZBC3_9ACTN</name>
<evidence type="ECO:0000256" key="2">
    <source>
        <dbReference type="ARBA" id="ARBA00022475"/>
    </source>
</evidence>
<comment type="caution">
    <text evidence="9">The sequence shown here is derived from an EMBL/GenBank/DDBJ whole genome shotgun (WGS) entry which is preliminary data.</text>
</comment>
<evidence type="ECO:0000256" key="5">
    <source>
        <dbReference type="ARBA" id="ARBA00023125"/>
    </source>
</evidence>
<evidence type="ECO:0000256" key="4">
    <source>
        <dbReference type="ARBA" id="ARBA00022989"/>
    </source>
</evidence>
<evidence type="ECO:0000313" key="9">
    <source>
        <dbReference type="EMBL" id="NJP34368.1"/>
    </source>
</evidence>
<feature type="transmembrane region" description="Helical" evidence="7">
    <location>
        <begin position="236"/>
        <end position="255"/>
    </location>
</feature>
<keyword evidence="5" id="KW-0238">DNA-binding</keyword>
<dbReference type="PANTHER" id="PTHR40277:SF1">
    <property type="entry name" value="BLL5419 PROTEIN"/>
    <property type="match status" value="1"/>
</dbReference>
<feature type="transmembrane region" description="Helical" evidence="7">
    <location>
        <begin position="208"/>
        <end position="230"/>
    </location>
</feature>
<feature type="transmembrane region" description="Helical" evidence="7">
    <location>
        <begin position="49"/>
        <end position="70"/>
    </location>
</feature>
<accession>A0ABX0ZBC3</accession>
<feature type="transmembrane region" description="Helical" evidence="7">
    <location>
        <begin position="287"/>
        <end position="307"/>
    </location>
</feature>
<keyword evidence="3 7" id="KW-0812">Transmembrane</keyword>
<dbReference type="Pfam" id="PF03706">
    <property type="entry name" value="LPG_synthase_TM"/>
    <property type="match status" value="1"/>
</dbReference>
<evidence type="ECO:0000256" key="3">
    <source>
        <dbReference type="ARBA" id="ARBA00022692"/>
    </source>
</evidence>
<feature type="domain" description="Cas12f1-like TNB" evidence="8">
    <location>
        <begin position="751"/>
        <end position="812"/>
    </location>
</feature>
<dbReference type="EMBL" id="JAATEO010000024">
    <property type="protein sequence ID" value="NJP34368.1"/>
    <property type="molecule type" value="Genomic_DNA"/>
</dbReference>
<keyword evidence="6 7" id="KW-0472">Membrane</keyword>
<keyword evidence="4 7" id="KW-1133">Transmembrane helix</keyword>
<feature type="transmembrane region" description="Helical" evidence="7">
    <location>
        <begin position="157"/>
        <end position="179"/>
    </location>
</feature>
<organism evidence="9 10">
    <name type="scientific">Micromonospora thermarum</name>
    <dbReference type="NCBI Taxonomy" id="2720024"/>
    <lineage>
        <taxon>Bacteria</taxon>
        <taxon>Bacillati</taxon>
        <taxon>Actinomycetota</taxon>
        <taxon>Actinomycetes</taxon>
        <taxon>Micromonosporales</taxon>
        <taxon>Micromonosporaceae</taxon>
        <taxon>Micromonospora</taxon>
    </lineage>
</organism>
<evidence type="ECO:0000256" key="7">
    <source>
        <dbReference type="SAM" id="Phobius"/>
    </source>
</evidence>
<proteinExistence type="predicted"/>
<comment type="subcellular location">
    <subcellularLocation>
        <location evidence="1">Cell membrane</location>
        <topology evidence="1">Multi-pass membrane protein</topology>
    </subcellularLocation>
</comment>
<evidence type="ECO:0000256" key="6">
    <source>
        <dbReference type="ARBA" id="ARBA00023136"/>
    </source>
</evidence>
<evidence type="ECO:0000313" key="10">
    <source>
        <dbReference type="Proteomes" id="UP000783871"/>
    </source>
</evidence>
<feature type="transmembrane region" description="Helical" evidence="7">
    <location>
        <begin position="133"/>
        <end position="151"/>
    </location>
</feature>
<dbReference type="Pfam" id="PF07282">
    <property type="entry name" value="Cas12f1-like_TNB"/>
    <property type="match status" value="1"/>
</dbReference>
<sequence>MDTAATTAPAAGRRAWAWARTLGGLGMLAGLLCWVGAGPFLDGLRLIDAPALAAALAIGVLTTVCCAWRWSLVAGGLGVRLPLRTAVAHCYRAVFLNATLPGGILGDVHRAVRHGRDSGDVGRGIRAVVWERTAGQVVLAAVAMVVLAAFPSPVRPYLPAVAAALAAIGLGVFLLARALPVAGPSRFARAVGAAVADVRAGLLARRTWCGVLLASALAVAGHLATFVLAARTAGSTAPLSLLVPLTLLALLAMGVPANVAGFGPREGVAAWAFGAAGLSAAEGVSTAMVYGALVLVASLPGAAVLVARRVRVPAVHRRIEMWWALARPLGAGSARVVVRRGGVALHVRPGSRSGLWLRRSVVIDPGLGDRGCAGRCGVSVRLGMMCGVGRGRKRPKGAPTFVATFRIAFSPSQRRRVGARFNAGTALYNAALREALDRVGRMRSDSRWEKARSLPKGDPERGRLFAEARAAAGFDRSALASFGSRLRVGWLREGVAAQEAQALAERAFAAVELWAYGSRGRPRFKSMRRGIRSMSSKDRNGAIRIAATGRQLQWGRGFVAPLVIDPANPVHSHALDAVDAERVLSVRVVRRVIKGRQYYEAQLVCDGQPAQRDQVADGMVGVDLGPSTVAVVSDTRVFLEQLCAGLDANHAEVRRVQRKLDRQHRRGSPGCFDGAGRHRVGHCAWVRSGQAGATAARLAETHRRQAEHLRSLQSNLVNRVLGQGSTVHVERLSKIAWQKRFGRQVGFRAPGMFETLLRREAANAGGAVVLINPYRARLSQACVCGAMVKKPLRQRVHTCVCGVAEQRDVWSAFLARHSSGQAPDLVAASQELRRRHDVGGAPGSGGRNLRVPAARRLVPAAAGRAGGAV</sequence>
<evidence type="ECO:0000259" key="8">
    <source>
        <dbReference type="Pfam" id="PF07282"/>
    </source>
</evidence>
<dbReference type="InterPro" id="IPR022791">
    <property type="entry name" value="L-PG_synthase/AglD"/>
</dbReference>
<protein>
    <submittedName>
        <fullName evidence="9">Transposase</fullName>
    </submittedName>
</protein>
<gene>
    <name evidence="9" type="ORF">HCJ94_20900</name>
</gene>